<dbReference type="RefSeq" id="WP_318104650.1">
    <property type="nucleotide sequence ID" value="NZ_CP137573.1"/>
</dbReference>
<keyword evidence="1" id="KW-0472">Membrane</keyword>
<organism evidence="2 3">
    <name type="scientific">Streptomyces solicathayae</name>
    <dbReference type="NCBI Taxonomy" id="3081768"/>
    <lineage>
        <taxon>Bacteria</taxon>
        <taxon>Bacillati</taxon>
        <taxon>Actinomycetota</taxon>
        <taxon>Actinomycetes</taxon>
        <taxon>Kitasatosporales</taxon>
        <taxon>Streptomycetaceae</taxon>
        <taxon>Streptomyces</taxon>
    </lineage>
</organism>
<evidence type="ECO:0000256" key="1">
    <source>
        <dbReference type="SAM" id="Phobius"/>
    </source>
</evidence>
<gene>
    <name evidence="2" type="ORF">R2D22_17570</name>
</gene>
<evidence type="ECO:0008006" key="4">
    <source>
        <dbReference type="Google" id="ProtNLM"/>
    </source>
</evidence>
<sequence length="188" mass="20257">MDAGVAGVVAGVAGMVGALGGAAVGGLAAVRGARIGAEKTSAALLKQTQDQAEIEHRHWAREHRRQACSQLMEHYAGMLQVLAGAQEALWREETPTAEQRQTMESLLVAMAPVSRQLDLWGPPELQDAVGELMARIRGITYLLREWAHAVETSAADMATHRNRYLHFDTESAYNAFVATAGEVLRSPA</sequence>
<protein>
    <recommendedName>
        <fullName evidence="4">Secreted protein</fullName>
    </recommendedName>
</protein>
<evidence type="ECO:0000313" key="3">
    <source>
        <dbReference type="Proteomes" id="UP001301731"/>
    </source>
</evidence>
<proteinExistence type="predicted"/>
<keyword evidence="3" id="KW-1185">Reference proteome</keyword>
<keyword evidence="1" id="KW-0812">Transmembrane</keyword>
<name>A0ABZ0LV83_9ACTN</name>
<reference evidence="2 3" key="1">
    <citation type="submission" date="2023-10" db="EMBL/GenBank/DDBJ databases">
        <title>The genome sequence of Streptomyces sp. HUAS YS2.</title>
        <authorList>
            <person name="Mo P."/>
        </authorList>
    </citation>
    <scope>NUCLEOTIDE SEQUENCE [LARGE SCALE GENOMIC DNA]</scope>
    <source>
        <strain evidence="2 3">HUAS YS2</strain>
    </source>
</reference>
<feature type="transmembrane region" description="Helical" evidence="1">
    <location>
        <begin position="6"/>
        <end position="30"/>
    </location>
</feature>
<evidence type="ECO:0000313" key="2">
    <source>
        <dbReference type="EMBL" id="WOX23106.1"/>
    </source>
</evidence>
<dbReference type="EMBL" id="CP137573">
    <property type="protein sequence ID" value="WOX23106.1"/>
    <property type="molecule type" value="Genomic_DNA"/>
</dbReference>
<keyword evidence="1" id="KW-1133">Transmembrane helix</keyword>
<accession>A0ABZ0LV83</accession>
<dbReference type="Proteomes" id="UP001301731">
    <property type="component" value="Chromosome"/>
</dbReference>